<dbReference type="InterPro" id="IPR040256">
    <property type="entry name" value="At4g02000-like"/>
</dbReference>
<accession>A0A2I0IS30</accession>
<keyword evidence="3" id="KW-1185">Reference proteome</keyword>
<dbReference type="EMBL" id="PGOL01002574">
    <property type="protein sequence ID" value="PKI46805.1"/>
    <property type="molecule type" value="Genomic_DNA"/>
</dbReference>
<evidence type="ECO:0000256" key="1">
    <source>
        <dbReference type="SAM" id="MobiDB-lite"/>
    </source>
</evidence>
<dbReference type="PANTHER" id="PTHR31286">
    <property type="entry name" value="GLYCINE-RICH CELL WALL STRUCTURAL PROTEIN 1.8-LIKE"/>
    <property type="match status" value="1"/>
</dbReference>
<dbReference type="Proteomes" id="UP000233551">
    <property type="component" value="Unassembled WGS sequence"/>
</dbReference>
<comment type="caution">
    <text evidence="2">The sequence shown here is derived from an EMBL/GenBank/DDBJ whole genome shotgun (WGS) entry which is preliminary data.</text>
</comment>
<reference evidence="2 3" key="1">
    <citation type="submission" date="2017-11" db="EMBL/GenBank/DDBJ databases">
        <title>De-novo sequencing of pomegranate (Punica granatum L.) genome.</title>
        <authorList>
            <person name="Akparov Z."/>
            <person name="Amiraslanov A."/>
            <person name="Hajiyeva S."/>
            <person name="Abbasov M."/>
            <person name="Kaur K."/>
            <person name="Hamwieh A."/>
            <person name="Solovyev V."/>
            <person name="Salamov A."/>
            <person name="Braich B."/>
            <person name="Kosarev P."/>
            <person name="Mahmoud A."/>
            <person name="Hajiyev E."/>
            <person name="Babayeva S."/>
            <person name="Izzatullayeva V."/>
            <person name="Mammadov A."/>
            <person name="Mammadov A."/>
            <person name="Sharifova S."/>
            <person name="Ojaghi J."/>
            <person name="Eynullazada K."/>
            <person name="Bayramov B."/>
            <person name="Abdulazimova A."/>
            <person name="Shahmuradov I."/>
        </authorList>
    </citation>
    <scope>NUCLEOTIDE SEQUENCE [LARGE SCALE GENOMIC DNA]</scope>
    <source>
        <strain evidence="3">cv. AG2017</strain>
        <tissue evidence="2">Leaf</tissue>
    </source>
</reference>
<feature type="region of interest" description="Disordered" evidence="1">
    <location>
        <begin position="177"/>
        <end position="201"/>
    </location>
</feature>
<proteinExistence type="predicted"/>
<organism evidence="2 3">
    <name type="scientific">Punica granatum</name>
    <name type="common">Pomegranate</name>
    <dbReference type="NCBI Taxonomy" id="22663"/>
    <lineage>
        <taxon>Eukaryota</taxon>
        <taxon>Viridiplantae</taxon>
        <taxon>Streptophyta</taxon>
        <taxon>Embryophyta</taxon>
        <taxon>Tracheophyta</taxon>
        <taxon>Spermatophyta</taxon>
        <taxon>Magnoliopsida</taxon>
        <taxon>eudicotyledons</taxon>
        <taxon>Gunneridae</taxon>
        <taxon>Pentapetalae</taxon>
        <taxon>rosids</taxon>
        <taxon>malvids</taxon>
        <taxon>Myrtales</taxon>
        <taxon>Lythraceae</taxon>
        <taxon>Punica</taxon>
    </lineage>
</organism>
<sequence>MNSSQEGQLRVLLTGEEKQNLQQPWRSSLIVKLFEISFELHYFTQRLKSQWNPSRNMDCVDLGYSFFVVTSNTRAGFSKPCFRPSKATFSVVAIWVRLPELPIEFYSEKLLSKIGNRIGPLLCIDSRTYLGVRRNMLDCVYRLTSLNPFLPLSGLETLSRPCNMKALISSASIANRKKKNPTATPSGLRAQPSRASSSCAPVATSNTDVQKYGTPAPLQQKQDAQPQQPESCHLLLRRGALVIIIIECLVTLLITTLEARTKPQP</sequence>
<dbReference type="PANTHER" id="PTHR31286:SF99">
    <property type="entry name" value="DUF4283 DOMAIN-CONTAINING PROTEIN"/>
    <property type="match status" value="1"/>
</dbReference>
<dbReference type="AlphaFoldDB" id="A0A2I0IS30"/>
<evidence type="ECO:0000313" key="2">
    <source>
        <dbReference type="EMBL" id="PKI46805.1"/>
    </source>
</evidence>
<protein>
    <submittedName>
        <fullName evidence="2">Uncharacterized protein</fullName>
    </submittedName>
</protein>
<dbReference type="STRING" id="22663.A0A2I0IS30"/>
<gene>
    <name evidence="2" type="ORF">CRG98_032802</name>
</gene>
<name>A0A2I0IS30_PUNGR</name>
<evidence type="ECO:0000313" key="3">
    <source>
        <dbReference type="Proteomes" id="UP000233551"/>
    </source>
</evidence>